<dbReference type="Pfam" id="PF17667">
    <property type="entry name" value="Pkinase_fungal"/>
    <property type="match status" value="2"/>
</dbReference>
<evidence type="ECO:0000256" key="4">
    <source>
        <dbReference type="ARBA" id="ARBA00013948"/>
    </source>
</evidence>
<dbReference type="PROSITE" id="PS00109">
    <property type="entry name" value="PROTEIN_KINASE_TYR"/>
    <property type="match status" value="1"/>
</dbReference>
<dbReference type="GeneID" id="68360408"/>
<dbReference type="PANTHER" id="PTHR38248">
    <property type="entry name" value="FUNK1 6"/>
    <property type="match status" value="1"/>
</dbReference>
<reference evidence="11" key="1">
    <citation type="submission" date="2021-09" db="EMBL/GenBank/DDBJ databases">
        <title>A high-quality genome of the endoparasitic fungus Hirsutella rhossiliensis with a comparison of Hirsutella genomes reveals transposable elements contributing to genome size variation.</title>
        <authorList>
            <person name="Lin R."/>
            <person name="Jiao Y."/>
            <person name="Sun X."/>
            <person name="Ling J."/>
            <person name="Xie B."/>
            <person name="Cheng X."/>
        </authorList>
    </citation>
    <scope>NUCLEOTIDE SEQUENCE</scope>
    <source>
        <strain evidence="11">HR02</strain>
    </source>
</reference>
<evidence type="ECO:0000256" key="1">
    <source>
        <dbReference type="ARBA" id="ARBA00003747"/>
    </source>
</evidence>
<evidence type="ECO:0000256" key="2">
    <source>
        <dbReference type="ARBA" id="ARBA00011534"/>
    </source>
</evidence>
<dbReference type="Proteomes" id="UP000824596">
    <property type="component" value="Unassembled WGS sequence"/>
</dbReference>
<comment type="catalytic activity">
    <reaction evidence="9">
        <text>L-seryl-[protein] + ATP = O-phospho-L-seryl-[protein] + ADP + H(+)</text>
        <dbReference type="Rhea" id="RHEA:17989"/>
        <dbReference type="Rhea" id="RHEA-COMP:9863"/>
        <dbReference type="Rhea" id="RHEA-COMP:11604"/>
        <dbReference type="ChEBI" id="CHEBI:15378"/>
        <dbReference type="ChEBI" id="CHEBI:29999"/>
        <dbReference type="ChEBI" id="CHEBI:30616"/>
        <dbReference type="ChEBI" id="CHEBI:83421"/>
        <dbReference type="ChEBI" id="CHEBI:456216"/>
        <dbReference type="EC" id="2.7.11.1"/>
    </reaction>
</comment>
<protein>
    <recommendedName>
        <fullName evidence="5">EKC/KEOPS complex subunit BUD32</fullName>
        <ecNumber evidence="3">2.7.11.1</ecNumber>
    </recommendedName>
    <alternativeName>
        <fullName evidence="6 7">Atypical Serine/threonine protein kinase BUD32</fullName>
    </alternativeName>
    <alternativeName>
        <fullName evidence="4">EKC/KEOPS complex subunit bud32</fullName>
    </alternativeName>
</protein>
<dbReference type="InterPro" id="IPR040976">
    <property type="entry name" value="Pkinase_fungal"/>
</dbReference>
<keyword evidence="12" id="KW-1185">Reference proteome</keyword>
<evidence type="ECO:0000256" key="5">
    <source>
        <dbReference type="ARBA" id="ARBA00019973"/>
    </source>
</evidence>
<evidence type="ECO:0000256" key="6">
    <source>
        <dbReference type="ARBA" id="ARBA00030980"/>
    </source>
</evidence>
<evidence type="ECO:0000256" key="3">
    <source>
        <dbReference type="ARBA" id="ARBA00012513"/>
    </source>
</evidence>
<dbReference type="PANTHER" id="PTHR38248:SF2">
    <property type="entry name" value="FUNK1 11"/>
    <property type="match status" value="1"/>
</dbReference>
<evidence type="ECO:0000313" key="12">
    <source>
        <dbReference type="Proteomes" id="UP000824596"/>
    </source>
</evidence>
<evidence type="ECO:0000259" key="10">
    <source>
        <dbReference type="PROSITE" id="PS50011"/>
    </source>
</evidence>
<dbReference type="GO" id="GO:0004674">
    <property type="term" value="F:protein serine/threonine kinase activity"/>
    <property type="evidence" value="ECO:0007669"/>
    <property type="project" value="UniProtKB-EC"/>
</dbReference>
<dbReference type="Gene3D" id="1.10.510.10">
    <property type="entry name" value="Transferase(Phosphotransferase) domain 1"/>
    <property type="match status" value="1"/>
</dbReference>
<dbReference type="InterPro" id="IPR008266">
    <property type="entry name" value="Tyr_kinase_AS"/>
</dbReference>
<comment type="caution">
    <text evidence="11">The sequence shown here is derived from an EMBL/GenBank/DDBJ whole genome shotgun (WGS) entry which is preliminary data.</text>
</comment>
<dbReference type="PROSITE" id="PS50011">
    <property type="entry name" value="PROTEIN_KINASE_DOM"/>
    <property type="match status" value="1"/>
</dbReference>
<comment type="catalytic activity">
    <reaction evidence="8">
        <text>L-threonyl-[protein] + ATP = O-phospho-L-threonyl-[protein] + ADP + H(+)</text>
        <dbReference type="Rhea" id="RHEA:46608"/>
        <dbReference type="Rhea" id="RHEA-COMP:11060"/>
        <dbReference type="Rhea" id="RHEA-COMP:11605"/>
        <dbReference type="ChEBI" id="CHEBI:15378"/>
        <dbReference type="ChEBI" id="CHEBI:30013"/>
        <dbReference type="ChEBI" id="CHEBI:30616"/>
        <dbReference type="ChEBI" id="CHEBI:61977"/>
        <dbReference type="ChEBI" id="CHEBI:456216"/>
        <dbReference type="EC" id="2.7.11.1"/>
    </reaction>
</comment>
<feature type="domain" description="Protein kinase" evidence="10">
    <location>
        <begin position="155"/>
        <end position="454"/>
    </location>
</feature>
<dbReference type="EC" id="2.7.11.1" evidence="3"/>
<organism evidence="11 12">
    <name type="scientific">Hirsutella rhossiliensis</name>
    <dbReference type="NCBI Taxonomy" id="111463"/>
    <lineage>
        <taxon>Eukaryota</taxon>
        <taxon>Fungi</taxon>
        <taxon>Dikarya</taxon>
        <taxon>Ascomycota</taxon>
        <taxon>Pezizomycotina</taxon>
        <taxon>Sordariomycetes</taxon>
        <taxon>Hypocreomycetidae</taxon>
        <taxon>Hypocreales</taxon>
        <taxon>Ophiocordycipitaceae</taxon>
        <taxon>Hirsutella</taxon>
    </lineage>
</organism>
<dbReference type="OrthoDB" id="5584477at2759"/>
<proteinExistence type="predicted"/>
<comment type="function">
    <text evidence="1">Component of the EKC/KEOPS complex that is required for the formation of a threonylcarbamoyl group on adenosine at position 37 (t(6)A37) in tRNAs that read codons beginning with adenine. The complex is probably involved in the transfer of the threonylcarbamoyl moiety of threonylcarbamoyl-AMP (TC-AMP) to the N6 group of A37. BUD32 has ATPase activity in the context of the EKC/KEOPS complex and likely plays a supporting role to the catalytic subunit KAE1. The EKC/KEOPS complex also promotes both telomere uncapping and telomere elongation. The complex is required for efficient recruitment of transcriptional coactivators.</text>
</comment>
<dbReference type="InterPro" id="IPR000719">
    <property type="entry name" value="Prot_kinase_dom"/>
</dbReference>
<gene>
    <name evidence="11" type="ORF">HRG_11280</name>
</gene>
<dbReference type="AlphaFoldDB" id="A0A9P8MMK9"/>
<dbReference type="EMBL" id="JAIZPD010000019">
    <property type="protein sequence ID" value="KAH0957789.1"/>
    <property type="molecule type" value="Genomic_DNA"/>
</dbReference>
<sequence>MKDRHVDGKWTDIPDPPVQAEVLDWWFRFHEDFCSEERRRYYSTTSPKDLVGAEAQRQIDLFVKRKNGQPPDAAHDWRDVDVIGELKASNNNKKATLLQLGRYVRDVFSCQPTRRPGAFDIHEKPERFIQVIAGYTMMNDEELGLDIFTDRDGDGRLIHIEQDGASGRKRMRLDSQPFTHQRAIVCRGTSCYLTKPSDAEDWSCVAKLSWTSDRRKPEADFLRLAQQRGVEGLPSTVSTFSQSFSRPLRKRKSVDDEVTYDVEEVQGTSLLAPTNGPYDNRVFRCLVISPAGRAIHKHKKISELLGALRDAIKAHRSLYLKGNILHRDISENNIIITDSKTTGHMGMLIDLDLARELGSGRSGARCRTGTMEFMAIEVLQGISHTYRHDLESFLNSDNKWYTGSYREIAHAKRGDMGVDGGGLFVGTPKDPEILYEPIIKAFGKAIDDIMAMEG</sequence>
<name>A0A9P8MMK9_9HYPO</name>
<keyword evidence="11" id="KW-0808">Transferase</keyword>
<comment type="subunit">
    <text evidence="2">Component of the EKC/KEOPS complex composed of at least BUD32, CGI121, GON7, KAE1 and PCC1; the whole complex dimerizes.</text>
</comment>
<keyword evidence="11" id="KW-0418">Kinase</keyword>
<dbReference type="GO" id="GO:0005524">
    <property type="term" value="F:ATP binding"/>
    <property type="evidence" value="ECO:0007669"/>
    <property type="project" value="InterPro"/>
</dbReference>
<dbReference type="SUPFAM" id="SSF56112">
    <property type="entry name" value="Protein kinase-like (PK-like)"/>
    <property type="match status" value="1"/>
</dbReference>
<evidence type="ECO:0000313" key="11">
    <source>
        <dbReference type="EMBL" id="KAH0957789.1"/>
    </source>
</evidence>
<accession>A0A9P8MMK9</accession>
<dbReference type="RefSeq" id="XP_044715303.1">
    <property type="nucleotide sequence ID" value="XM_044869750.1"/>
</dbReference>
<evidence type="ECO:0000256" key="8">
    <source>
        <dbReference type="ARBA" id="ARBA00047899"/>
    </source>
</evidence>
<evidence type="ECO:0000256" key="9">
    <source>
        <dbReference type="ARBA" id="ARBA00048679"/>
    </source>
</evidence>
<dbReference type="InterPro" id="IPR011009">
    <property type="entry name" value="Kinase-like_dom_sf"/>
</dbReference>
<evidence type="ECO:0000256" key="7">
    <source>
        <dbReference type="ARBA" id="ARBA00033194"/>
    </source>
</evidence>